<dbReference type="Proteomes" id="UP000000589">
    <property type="component" value="Chromosome 8"/>
</dbReference>
<evidence type="ECO:0000313" key="5">
    <source>
        <dbReference type="MGI" id="MGI:1860488"/>
    </source>
</evidence>
<dbReference type="PROSITE" id="PS50998">
    <property type="entry name" value="GLA_2"/>
    <property type="match status" value="1"/>
</dbReference>
<evidence type="ECO:0000256" key="1">
    <source>
        <dbReference type="ARBA" id="ARBA00023157"/>
    </source>
</evidence>
<dbReference type="MGI" id="MGI:1860488">
    <property type="gene designation" value="Proz"/>
</dbReference>
<dbReference type="VEuPathDB" id="HostDB:ENSMUSG00000031445"/>
<dbReference type="AlphaFoldDB" id="A0A1B0GR07"/>
<evidence type="ECO:0000313" key="4">
    <source>
        <dbReference type="Ensembl" id="ENSMUSP00000147328.2"/>
    </source>
</evidence>
<organism evidence="4 6">
    <name type="scientific">Mus musculus</name>
    <name type="common">Mouse</name>
    <dbReference type="NCBI Taxonomy" id="10090"/>
    <lineage>
        <taxon>Eukaryota</taxon>
        <taxon>Metazoa</taxon>
        <taxon>Chordata</taxon>
        <taxon>Craniata</taxon>
        <taxon>Vertebrata</taxon>
        <taxon>Euteleostomi</taxon>
        <taxon>Mammalia</taxon>
        <taxon>Eutheria</taxon>
        <taxon>Euarchontoglires</taxon>
        <taxon>Glires</taxon>
        <taxon>Rodentia</taxon>
        <taxon>Myomorpha</taxon>
        <taxon>Muroidea</taxon>
        <taxon>Muridae</taxon>
        <taxon>Murinae</taxon>
        <taxon>Mus</taxon>
        <taxon>Mus</taxon>
    </lineage>
</organism>
<dbReference type="InterPro" id="IPR050442">
    <property type="entry name" value="Peptidase_S1_coag_factors"/>
</dbReference>
<reference evidence="4" key="4">
    <citation type="submission" date="2025-09" db="UniProtKB">
        <authorList>
            <consortium name="Ensembl"/>
        </authorList>
    </citation>
    <scope>IDENTIFICATION</scope>
    <source>
        <strain evidence="4">C57BL/6J</strain>
    </source>
</reference>
<accession>A0A1B0GR07</accession>
<dbReference type="SMART" id="SM00069">
    <property type="entry name" value="GLA"/>
    <property type="match status" value="1"/>
</dbReference>
<evidence type="ECO:0000313" key="6">
    <source>
        <dbReference type="Proteomes" id="UP000000589"/>
    </source>
</evidence>
<dbReference type="InterPro" id="IPR017857">
    <property type="entry name" value="Coagulation_fac-like_Gla_dom"/>
</dbReference>
<dbReference type="PRINTS" id="PR00001">
    <property type="entry name" value="GLABLOOD"/>
</dbReference>
<dbReference type="SUPFAM" id="SSF57630">
    <property type="entry name" value="GLA-domain"/>
    <property type="match status" value="1"/>
</dbReference>
<reference evidence="4 6" key="1">
    <citation type="journal article" date="2009" name="PLoS Biol.">
        <title>Lineage-specific biology revealed by a finished genome assembly of the mouse.</title>
        <authorList>
            <consortium name="Mouse Genome Sequencing Consortium"/>
            <person name="Church D.M."/>
            <person name="Goodstadt L."/>
            <person name="Hillier L.W."/>
            <person name="Zody M.C."/>
            <person name="Goldstein S."/>
            <person name="She X."/>
            <person name="Bult C.J."/>
            <person name="Agarwala R."/>
            <person name="Cherry J.L."/>
            <person name="DiCuccio M."/>
            <person name="Hlavina W."/>
            <person name="Kapustin Y."/>
            <person name="Meric P."/>
            <person name="Maglott D."/>
            <person name="Birtle Z."/>
            <person name="Marques A.C."/>
            <person name="Graves T."/>
            <person name="Zhou S."/>
            <person name="Teague B."/>
            <person name="Potamousis K."/>
            <person name="Churas C."/>
            <person name="Place M."/>
            <person name="Herschleb J."/>
            <person name="Runnheim R."/>
            <person name="Forrest D."/>
            <person name="Amos-Landgraf J."/>
            <person name="Schwartz D.C."/>
            <person name="Cheng Z."/>
            <person name="Lindblad-Toh K."/>
            <person name="Eichler E.E."/>
            <person name="Ponting C.P."/>
        </authorList>
    </citation>
    <scope>NUCLEOTIDE SEQUENCE [LARGE SCALE GENOMIC DNA]</scope>
    <source>
        <strain evidence="4 6">C57BL/6J</strain>
    </source>
</reference>
<dbReference type="InterPro" id="IPR000294">
    <property type="entry name" value="GLA_domain"/>
</dbReference>
<dbReference type="Gene3D" id="4.10.740.10">
    <property type="entry name" value="Coagulation Factor IX"/>
    <property type="match status" value="1"/>
</dbReference>
<name>A0A1B0GR07_MOUSE</name>
<keyword evidence="6" id="KW-1185">Reference proteome</keyword>
<evidence type="ECO:0000259" key="3">
    <source>
        <dbReference type="PROSITE" id="PS50998"/>
    </source>
</evidence>
<dbReference type="GeneTree" id="ENSGT00940000154505"/>
<reference evidence="4" key="3">
    <citation type="submission" date="2025-08" db="UniProtKB">
        <authorList>
            <consortium name="Ensembl"/>
        </authorList>
    </citation>
    <scope>IDENTIFICATION</scope>
    <source>
        <strain evidence="4">C57BL/6J</strain>
    </source>
</reference>
<dbReference type="InterPro" id="IPR035972">
    <property type="entry name" value="GLA-like_dom_SF"/>
</dbReference>
<dbReference type="Antibodypedia" id="25847">
    <property type="antibodies" value="216 antibodies from 27 providers"/>
</dbReference>
<protein>
    <submittedName>
        <fullName evidence="4">Protein Z, vitamin K-dependent plasma glycoprotein</fullName>
    </submittedName>
</protein>
<dbReference type="SMR" id="A0A1B0GR07"/>
<dbReference type="PANTHER" id="PTHR24278:SF20">
    <property type="entry name" value="VITAMIN K-DEPENDENT PROTEIN Z"/>
    <property type="match status" value="1"/>
</dbReference>
<feature type="domain" description="Gla" evidence="3">
    <location>
        <begin position="41"/>
        <end position="75"/>
    </location>
</feature>
<proteinExistence type="predicted"/>
<reference evidence="4 6" key="2">
    <citation type="journal article" date="2011" name="PLoS Biol.">
        <title>Modernizing reference genome assemblies.</title>
        <authorList>
            <person name="Church D.M."/>
            <person name="Schneider V.A."/>
            <person name="Graves T."/>
            <person name="Auger K."/>
            <person name="Cunningham F."/>
            <person name="Bouk N."/>
            <person name="Chen H.C."/>
            <person name="Agarwala R."/>
            <person name="McLaren W.M."/>
            <person name="Ritchie G.R."/>
            <person name="Albracht D."/>
            <person name="Kremitzki M."/>
            <person name="Rock S."/>
            <person name="Kotkiewicz H."/>
            <person name="Kremitzki C."/>
            <person name="Wollam A."/>
            <person name="Trani L."/>
            <person name="Fulton L."/>
            <person name="Fulton R."/>
            <person name="Matthews L."/>
            <person name="Whitehead S."/>
            <person name="Chow W."/>
            <person name="Torrance J."/>
            <person name="Dunn M."/>
            <person name="Harden G."/>
            <person name="Threadgold G."/>
            <person name="Wood J."/>
            <person name="Collins J."/>
            <person name="Heath P."/>
            <person name="Griffiths G."/>
            <person name="Pelan S."/>
            <person name="Grafham D."/>
            <person name="Eichler E.E."/>
            <person name="Weinstock G."/>
            <person name="Mardis E.R."/>
            <person name="Wilson R.K."/>
            <person name="Howe K."/>
            <person name="Flicek P."/>
            <person name="Hubbard T."/>
        </authorList>
    </citation>
    <scope>NUCLEOTIDE SEQUENCE [LARGE SCALE GENOMIC DNA]</scope>
    <source>
        <strain evidence="4 6">C57BL/6J</strain>
    </source>
</reference>
<dbReference type="Ensembl" id="ENSMUST00000211453.2">
    <property type="protein sequence ID" value="ENSMUSP00000147328.2"/>
    <property type="gene ID" value="ENSMUSG00000031445.6"/>
</dbReference>
<dbReference type="ExpressionAtlas" id="A0A1B0GR07">
    <property type="expression patterns" value="baseline and differential"/>
</dbReference>
<dbReference type="PANTHER" id="PTHR24278">
    <property type="entry name" value="COAGULATION FACTOR"/>
    <property type="match status" value="1"/>
</dbReference>
<evidence type="ECO:0000256" key="2">
    <source>
        <dbReference type="SAM" id="SignalP"/>
    </source>
</evidence>
<feature type="chain" id="PRO_5015060660" evidence="2">
    <location>
        <begin position="23"/>
        <end position="98"/>
    </location>
</feature>
<dbReference type="FunFam" id="4.10.740.10:FF:000001">
    <property type="entry name" value="vitamin K-dependent protein S"/>
    <property type="match status" value="1"/>
</dbReference>
<keyword evidence="2" id="KW-0732">Signal</keyword>
<feature type="signal peptide" evidence="2">
    <location>
        <begin position="1"/>
        <end position="22"/>
    </location>
</feature>
<dbReference type="Bgee" id="ENSMUSG00000031445">
    <property type="expression patterns" value="Expressed in liver and 59 other cell types or tissues"/>
</dbReference>
<dbReference type="GO" id="GO:0005576">
    <property type="term" value="C:extracellular region"/>
    <property type="evidence" value="ECO:0007669"/>
    <property type="project" value="InterPro"/>
</dbReference>
<dbReference type="Pfam" id="PF00594">
    <property type="entry name" value="Gla"/>
    <property type="match status" value="1"/>
</dbReference>
<dbReference type="GO" id="GO:0005509">
    <property type="term" value="F:calcium ion binding"/>
    <property type="evidence" value="ECO:0007669"/>
    <property type="project" value="InterPro"/>
</dbReference>
<dbReference type="AGR" id="MGI:1860488"/>
<gene>
    <name evidence="4 5" type="primary">Proz</name>
</gene>
<sequence length="98" mass="11301">MAGCILLLRGFILTLILHQVELSVFLPAPKANNVLRRWRRGSSYFLEEIFQGNLEKECYEEVCNYEEAREVFENDVITVRKPSVPVCCLTVHAQLSQD</sequence>
<keyword evidence="1" id="KW-1015">Disulfide bond</keyword>